<dbReference type="AlphaFoldDB" id="A0A2H5A462"/>
<dbReference type="KEGG" id="hta:BVU17_18285"/>
<gene>
    <name evidence="2" type="ORF">BVU17_18285</name>
</gene>
<dbReference type="EMBL" id="CP019157">
    <property type="protein sequence ID" value="AUG49532.1"/>
    <property type="molecule type" value="Genomic_DNA"/>
</dbReference>
<accession>A0A2H5A462</accession>
<feature type="domain" description="DUF1828" evidence="1">
    <location>
        <begin position="35"/>
        <end position="119"/>
    </location>
</feature>
<dbReference type="Proteomes" id="UP000242917">
    <property type="component" value="Plasmid pNYT2"/>
</dbReference>
<proteinExistence type="predicted"/>
<organism evidence="2 3">
    <name type="scientific">Haloarcula taiwanensis</name>
    <dbReference type="NCBI Taxonomy" id="1932004"/>
    <lineage>
        <taxon>Archaea</taxon>
        <taxon>Methanobacteriati</taxon>
        <taxon>Methanobacteriota</taxon>
        <taxon>Stenosarchaea group</taxon>
        <taxon>Halobacteria</taxon>
        <taxon>Halobacteriales</taxon>
        <taxon>Haloarculaceae</taxon>
        <taxon>Haloarcula</taxon>
    </lineage>
</organism>
<keyword evidence="3" id="KW-1185">Reference proteome</keyword>
<geneLocation type="plasmid" evidence="2 3">
    <name>pNYT2</name>
</geneLocation>
<reference evidence="2 3" key="1">
    <citation type="submission" date="2017-01" db="EMBL/GenBank/DDBJ databases">
        <title>A Red Light-Sensitive Sensory Rhodopsin I From Haloarcula taiwanensis, A New Haloarchaeon Isolated From Taiwan.</title>
        <authorList>
            <person name="Yang C.-S."/>
            <person name="Han Y.-A."/>
            <person name="Chen P.-C."/>
            <person name="Ng W.V."/>
            <person name="Chen T.-W."/>
        </authorList>
    </citation>
    <scope>NUCLEOTIDE SEQUENCE [LARGE SCALE GENOMIC DNA]</scope>
    <source>
        <strain evidence="2 3">Taiwanensis</strain>
        <plasmid evidence="2 3">pNYT2</plasmid>
    </source>
</reference>
<evidence type="ECO:0000313" key="3">
    <source>
        <dbReference type="Proteomes" id="UP000242917"/>
    </source>
</evidence>
<protein>
    <recommendedName>
        <fullName evidence="1">DUF1828 domain-containing protein</fullName>
    </recommendedName>
</protein>
<dbReference type="InterPro" id="IPR014960">
    <property type="entry name" value="DUF1828"/>
</dbReference>
<evidence type="ECO:0000259" key="1">
    <source>
        <dbReference type="Pfam" id="PF08861"/>
    </source>
</evidence>
<dbReference type="Pfam" id="PF08861">
    <property type="entry name" value="DUF1828"/>
    <property type="match status" value="1"/>
</dbReference>
<name>A0A2H5A462_9EURY</name>
<evidence type="ECO:0000313" key="2">
    <source>
        <dbReference type="EMBL" id="AUG49532.1"/>
    </source>
</evidence>
<keyword evidence="2" id="KW-0614">Plasmid</keyword>
<sequence length="254" mass="29321">MMTNCNALIRDRLRDAFDGRVSIDEDQGDCRVVLPFYRVDGDPIILYVTEKDDQYQISDEGETHGMLLTSGVDIDTEKRENRVEAARERFDLDTSKTEITLTASADELGSRLLDAYQAVQWISFLIYTRRPYSPSYFRDKVAGFLRQNELPFEEDVKVSTGTDEEEVDFRLDTHGYGTYLEAIQARNGSDLENKSRDTALKWIRINRAEPNARFITVLDDINGEFKKERMMTLFDDSDAVVPWSERDDLLEVVK</sequence>